<accession>A0A8C0BNB7</accession>
<evidence type="ECO:0000313" key="2">
    <source>
        <dbReference type="Proteomes" id="UP000694555"/>
    </source>
</evidence>
<dbReference type="Ensembl" id="ENSBJAT00000019606.1">
    <property type="protein sequence ID" value="ENSBJAP00000019079.1"/>
    <property type="gene ID" value="ENSBJAG00000012549.1"/>
</dbReference>
<keyword evidence="2" id="KW-1185">Reference proteome</keyword>
<dbReference type="Proteomes" id="UP000694555">
    <property type="component" value="Unplaced"/>
</dbReference>
<organism evidence="1 2">
    <name type="scientific">Buteo japonicus</name>
    <dbReference type="NCBI Taxonomy" id="224669"/>
    <lineage>
        <taxon>Eukaryota</taxon>
        <taxon>Metazoa</taxon>
        <taxon>Chordata</taxon>
        <taxon>Craniata</taxon>
        <taxon>Vertebrata</taxon>
        <taxon>Euteleostomi</taxon>
        <taxon>Archelosauria</taxon>
        <taxon>Archosauria</taxon>
        <taxon>Dinosauria</taxon>
        <taxon>Saurischia</taxon>
        <taxon>Theropoda</taxon>
        <taxon>Coelurosauria</taxon>
        <taxon>Aves</taxon>
        <taxon>Neognathae</taxon>
        <taxon>Neoaves</taxon>
        <taxon>Telluraves</taxon>
        <taxon>Accipitrimorphae</taxon>
        <taxon>Accipitriformes</taxon>
        <taxon>Accipitridae</taxon>
        <taxon>Accipitrinae</taxon>
        <taxon>Buteo</taxon>
    </lineage>
</organism>
<reference evidence="1" key="1">
    <citation type="submission" date="2025-08" db="UniProtKB">
        <authorList>
            <consortium name="Ensembl"/>
        </authorList>
    </citation>
    <scope>IDENTIFICATION</scope>
</reference>
<evidence type="ECO:0000313" key="1">
    <source>
        <dbReference type="Ensembl" id="ENSBJAP00000019079.1"/>
    </source>
</evidence>
<proteinExistence type="predicted"/>
<dbReference type="AlphaFoldDB" id="A0A8C0BNB7"/>
<reference evidence="1" key="2">
    <citation type="submission" date="2025-09" db="UniProtKB">
        <authorList>
            <consortium name="Ensembl"/>
        </authorList>
    </citation>
    <scope>IDENTIFICATION</scope>
</reference>
<name>A0A8C0BNB7_9AVES</name>
<protein>
    <submittedName>
        <fullName evidence="1">Uncharacterized protein</fullName>
    </submittedName>
</protein>
<sequence length="75" mass="8416">MAEQESLEFGKADFVLMDAVTMPEFMANLRLRCGGQRPLRLLCLGPCEVTELHRGANLAQNWGIFYEMGLLGRAK</sequence>